<dbReference type="GeneID" id="113466265"/>
<keyword evidence="2" id="KW-1185">Reference proteome</keyword>
<proteinExistence type="predicted"/>
<dbReference type="InterPro" id="IPR019080">
    <property type="entry name" value="YqaJ_viral_recombinase"/>
</dbReference>
<protein>
    <submittedName>
        <fullName evidence="3">Uncharacterized protein LOC113466265</fullName>
    </submittedName>
</protein>
<feature type="domain" description="YqaJ viral recombinase" evidence="1">
    <location>
        <begin position="252"/>
        <end position="380"/>
    </location>
</feature>
<dbReference type="Proteomes" id="UP000079169">
    <property type="component" value="Unplaced"/>
</dbReference>
<dbReference type="PANTHER" id="PTHR39953:SF1">
    <property type="entry name" value="RE54151P"/>
    <property type="match status" value="1"/>
</dbReference>
<evidence type="ECO:0000313" key="3">
    <source>
        <dbReference type="RefSeq" id="XP_026677302.1"/>
    </source>
</evidence>
<dbReference type="Pfam" id="PF09588">
    <property type="entry name" value="YqaJ"/>
    <property type="match status" value="1"/>
</dbReference>
<sequence length="433" mass="49005">MEADFSKANPTNLPQVDMITLMDFFSNHPDFHGTEMRGIKAARSARESYGDQAIGRVQVKRVFPLCIIKGEVTPEHKVRQKPYGCTVTINEAEEKIVSASCQGCEGAAAGCKHAVAFLFWLHRRTEEPASTSTTCYWKKAELSKVGSSMKFIKLSEFGKIPECTLDIDSDRCLAEFQDQATKNKVVTQMSGYCGSDNKYSAASLHTLILEFKNQGGLESAEEFMNFMKNKITADMCKEVLDNTVGQSLNKLWYELRFGRITASKIFEAMNCKTMEGSLVETIMGARKVKDNMFLQRGRNLENSVLEEVGKKFNLKIEKCGMFINQEWPVLGASPDGITKNYIFEVKCPSSEKTFSTYIKNNEITYKFYFQMLLQMYLAGKTKGYFCVAAPDFETTKNVTTLLITFDKELCQKIMTDAVSFWEKAIFPLLYKMV</sequence>
<gene>
    <name evidence="3" type="primary">LOC113466265</name>
</gene>
<dbReference type="Gene3D" id="3.90.320.10">
    <property type="match status" value="1"/>
</dbReference>
<dbReference type="KEGG" id="dci:113466265"/>
<dbReference type="CDD" id="cd22343">
    <property type="entry name" value="PDDEXK_lambda_exonuclease-like"/>
    <property type="match status" value="1"/>
</dbReference>
<reference evidence="3" key="1">
    <citation type="submission" date="2025-08" db="UniProtKB">
        <authorList>
            <consortium name="RefSeq"/>
        </authorList>
    </citation>
    <scope>IDENTIFICATION</scope>
</reference>
<dbReference type="RefSeq" id="XP_026677302.1">
    <property type="nucleotide sequence ID" value="XM_026821501.1"/>
</dbReference>
<dbReference type="AlphaFoldDB" id="A0A3Q0IM63"/>
<dbReference type="InterPro" id="IPR011335">
    <property type="entry name" value="Restrct_endonuc-II-like"/>
</dbReference>
<dbReference type="SUPFAM" id="SSF52980">
    <property type="entry name" value="Restriction endonuclease-like"/>
    <property type="match status" value="1"/>
</dbReference>
<dbReference type="InterPro" id="IPR011604">
    <property type="entry name" value="PDDEXK-like_dom_sf"/>
</dbReference>
<evidence type="ECO:0000313" key="2">
    <source>
        <dbReference type="Proteomes" id="UP000079169"/>
    </source>
</evidence>
<dbReference type="PANTHER" id="PTHR39953">
    <property type="entry name" value="RE54151P"/>
    <property type="match status" value="1"/>
</dbReference>
<dbReference type="GO" id="GO:0006281">
    <property type="term" value="P:DNA repair"/>
    <property type="evidence" value="ECO:0007669"/>
    <property type="project" value="UniProtKB-ARBA"/>
</dbReference>
<name>A0A3Q0IM63_DIACI</name>
<dbReference type="PaxDb" id="121845-A0A3Q0IM63"/>
<organism evidence="2 3">
    <name type="scientific">Diaphorina citri</name>
    <name type="common">Asian citrus psyllid</name>
    <dbReference type="NCBI Taxonomy" id="121845"/>
    <lineage>
        <taxon>Eukaryota</taxon>
        <taxon>Metazoa</taxon>
        <taxon>Ecdysozoa</taxon>
        <taxon>Arthropoda</taxon>
        <taxon>Hexapoda</taxon>
        <taxon>Insecta</taxon>
        <taxon>Pterygota</taxon>
        <taxon>Neoptera</taxon>
        <taxon>Paraneoptera</taxon>
        <taxon>Hemiptera</taxon>
        <taxon>Sternorrhyncha</taxon>
        <taxon>Psylloidea</taxon>
        <taxon>Psyllidae</taxon>
        <taxon>Diaphorininae</taxon>
        <taxon>Diaphorina</taxon>
    </lineage>
</organism>
<evidence type="ECO:0000259" key="1">
    <source>
        <dbReference type="Pfam" id="PF09588"/>
    </source>
</evidence>
<accession>A0A3Q0IM63</accession>